<proteinExistence type="predicted"/>
<evidence type="ECO:0000313" key="5">
    <source>
        <dbReference type="EMBL" id="VCU71387.1"/>
    </source>
</evidence>
<dbReference type="Pfam" id="PF00072">
    <property type="entry name" value="Response_reg"/>
    <property type="match status" value="1"/>
</dbReference>
<dbReference type="AlphaFoldDB" id="A0A3P4B515"/>
<dbReference type="CDD" id="cd00156">
    <property type="entry name" value="REC"/>
    <property type="match status" value="1"/>
</dbReference>
<feature type="coiled-coil region" evidence="3">
    <location>
        <begin position="58"/>
        <end position="85"/>
    </location>
</feature>
<dbReference type="SUPFAM" id="SSF52172">
    <property type="entry name" value="CheY-like"/>
    <property type="match status" value="1"/>
</dbReference>
<dbReference type="Proteomes" id="UP000277294">
    <property type="component" value="Unassembled WGS sequence"/>
</dbReference>
<feature type="domain" description="Response regulatory" evidence="4">
    <location>
        <begin position="96"/>
        <end position="208"/>
    </location>
</feature>
<evidence type="ECO:0000259" key="4">
    <source>
        <dbReference type="PROSITE" id="PS50110"/>
    </source>
</evidence>
<sequence length="208" mass="22434">MESIAKLITALATLAWPIVFAVLLVKFYAPIKALIETALARKFTIKVAGNELTMEEVSKQQIDALSDLQSKVAELEKRLGGATQEALGTAPASGKRILWVDDDPKNNSFLVASLENRGARVDTALATDEGVAMFRRSHYDVVISDMGRPEGEKAGIDLARAIKQLSPSTPIYIFCGRWAATNLRDEALAAGVTQITASGTTLARFLLT</sequence>
<evidence type="ECO:0000256" key="1">
    <source>
        <dbReference type="ARBA" id="ARBA00022553"/>
    </source>
</evidence>
<dbReference type="InterPro" id="IPR011006">
    <property type="entry name" value="CheY-like_superfamily"/>
</dbReference>
<evidence type="ECO:0000256" key="3">
    <source>
        <dbReference type="SAM" id="Coils"/>
    </source>
</evidence>
<dbReference type="PROSITE" id="PS50110">
    <property type="entry name" value="RESPONSE_REGULATORY"/>
    <property type="match status" value="1"/>
</dbReference>
<dbReference type="PANTHER" id="PTHR44591">
    <property type="entry name" value="STRESS RESPONSE REGULATOR PROTEIN 1"/>
    <property type="match status" value="1"/>
</dbReference>
<evidence type="ECO:0000313" key="6">
    <source>
        <dbReference type="Proteomes" id="UP000277294"/>
    </source>
</evidence>
<dbReference type="GO" id="GO:0000160">
    <property type="term" value="P:phosphorelay signal transduction system"/>
    <property type="evidence" value="ECO:0007669"/>
    <property type="project" value="InterPro"/>
</dbReference>
<feature type="modified residue" description="4-aspartylphosphate" evidence="2">
    <location>
        <position position="145"/>
    </location>
</feature>
<dbReference type="PANTHER" id="PTHR44591:SF21">
    <property type="entry name" value="TWO-COMPONENT RESPONSE REGULATOR"/>
    <property type="match status" value="1"/>
</dbReference>
<evidence type="ECO:0000256" key="2">
    <source>
        <dbReference type="PROSITE-ProRule" id="PRU00169"/>
    </source>
</evidence>
<accession>A0A3P4B515</accession>
<protein>
    <submittedName>
        <fullName evidence="5">Acetoacetate metabolism regulatory protein AtoC</fullName>
    </submittedName>
</protein>
<dbReference type="Gene3D" id="3.40.50.2300">
    <property type="match status" value="1"/>
</dbReference>
<keyword evidence="6" id="KW-1185">Reference proteome</keyword>
<reference evidence="5 6" key="1">
    <citation type="submission" date="2018-10" db="EMBL/GenBank/DDBJ databases">
        <authorList>
            <person name="Criscuolo A."/>
        </authorList>
    </citation>
    <scope>NUCLEOTIDE SEQUENCE [LARGE SCALE GENOMIC DNA]</scope>
    <source>
        <strain evidence="5">DnA1</strain>
    </source>
</reference>
<dbReference type="InterPro" id="IPR050595">
    <property type="entry name" value="Bact_response_regulator"/>
</dbReference>
<dbReference type="InterPro" id="IPR001789">
    <property type="entry name" value="Sig_transdc_resp-reg_receiver"/>
</dbReference>
<dbReference type="EMBL" id="UWPJ01000026">
    <property type="protein sequence ID" value="VCU71387.1"/>
    <property type="molecule type" value="Genomic_DNA"/>
</dbReference>
<keyword evidence="1 2" id="KW-0597">Phosphoprotein</keyword>
<name>A0A3P4B515_9BURK</name>
<gene>
    <name evidence="5" type="ORF">PIGHUM_03471</name>
</gene>
<organism evidence="5 6">
    <name type="scientific">Pigmentiphaga humi</name>
    <dbReference type="NCBI Taxonomy" id="2478468"/>
    <lineage>
        <taxon>Bacteria</taxon>
        <taxon>Pseudomonadati</taxon>
        <taxon>Pseudomonadota</taxon>
        <taxon>Betaproteobacteria</taxon>
        <taxon>Burkholderiales</taxon>
        <taxon>Alcaligenaceae</taxon>
        <taxon>Pigmentiphaga</taxon>
    </lineage>
</organism>
<keyword evidence="3" id="KW-0175">Coiled coil</keyword>
<dbReference type="SMART" id="SM00448">
    <property type="entry name" value="REC"/>
    <property type="match status" value="1"/>
</dbReference>